<dbReference type="InterPro" id="IPR011049">
    <property type="entry name" value="Serralysin-like_metalloprot_C"/>
</dbReference>
<accession>A0A7S7YES9</accession>
<sequence>MIADGMSSCVDHDAQFLLGRWVYTMSSSDVRSFATATTAYPAGAVLTFDATSPVCYSVQQVDHELVLNKGTNTHAQLDAFVASKAVASGLASLDGTGQVPAAQLGNAYAPPTTKGILTTGDGTTATTLTAGTNNQVLTADSTTVTGLAYKQVDHVNLANKGTNTHAQLDAFVASKSQAGGIAPLDGTSKVPPANIPSATTAAVGGVIGVTSAANTALGSGAFNATATGSRNVAVGGGALDAATTASDNIAIGSQALGSAATSGTNIAIGSNALALHTGTPAVAIGHNAMSKNVGQFNTALGYQALMNTVSSNSNTAVGYQALTAAVSTGNTTAVGTGAMEKATSGVNSAFGFRGLWNLTTGTTNTGLGVNAGQTVTTGSGNTFVGDGADTNSATGNDRIALGSNASATADGQMAIAPAITHIKATGLTAAADGTGTLLAVDASGNIRPTAGTTKTVSAIDTFVSSKGQPNGLATLDATSKVPNAQLPPPTATLPGALLGDTEQTQTILGMEAAPDLRGETVGTHNVAVGYQALNAAVGGATTYDNTAVGTFGLSYLTEGARNTGVGYDAGTGLTTGSVSTFIGNSAGTTKPDCVHAIALGSGAMADADGQLALSQYVTHVKGLGLTAAADGTGTLLAIDDATGIIRPTAGTNKTVAQLDTFIASKGAASGLATLDGAGKVPATQLPDPTLTLPGAMIGATASRQTILGSDAAKTMFGDGITYCTAIGTKALEAFPTDTVGLGSHTAAGESALLLLTAGQANTAIGAGAGNNLVSGSNNVFVGHLANSSATTCNNSIALGSQSSVDSDGQLALPPSITHVKATGLAAAADGTGTLLAIDASGYVRMAGGTTNTVAEIDAFVASKGQPNGLAPLDAGSKVPATNLPGATTAAIGAVTGVTSASTTALGVGAFNATATGSRNVALGTGPLSAATSATDNIAIGSQALASMASNASSIAIGSNALALHTGAACIAIGDSALSANTTGQYNTAVGDHALTATATMSGNTGYGYHALMAATSATNSTAIGAATLEKATAGTNTAVGYRSLFNATTGTNNTGVGFQSGNTVTTGARNTCIGDGADTNSATAADRIALGRNAVATADGQFALPAAITHLLMAGLGVHGTNAPIPLSIDSTGIVRKAPTPFFSSVSVSTDFTGSATNLTTFNNWDVKIHDTPSGFGSSFSTWTCPRDARVLVTFNFAFSCPAAINRYFQLAVTPVSNSNTPAPYVYNYGLDNYGGSYSFSASMQRALRQGDQLVWKWSMNGQQPVFQNTYTNWQISEIGPYPG</sequence>
<keyword evidence="2" id="KW-1185">Reference proteome</keyword>
<dbReference type="KEGG" id="vg:80543667"/>
<name>A0A7S7YES9_9VIRU</name>
<evidence type="ECO:0000313" key="1">
    <source>
        <dbReference type="EMBL" id="QPB44471.1"/>
    </source>
</evidence>
<reference evidence="1 2" key="1">
    <citation type="submission" date="2020-09" db="EMBL/GenBank/DDBJ databases">
        <authorList>
            <person name="Zhang R."/>
            <person name="Garcia K."/>
            <person name="Ogata H."/>
        </authorList>
    </citation>
    <scope>NUCLEOTIDE SEQUENCE [LARGE SCALE GENOMIC DNA]</scope>
    <source>
        <strain evidence="2">stheno</strain>
    </source>
</reference>
<protein>
    <submittedName>
        <fullName evidence="1">Uncharacterized protein</fullName>
    </submittedName>
</protein>
<evidence type="ECO:0000313" key="2">
    <source>
        <dbReference type="Proteomes" id="UP001162098"/>
    </source>
</evidence>
<dbReference type="Proteomes" id="UP001162098">
    <property type="component" value="Segment"/>
</dbReference>
<proteinExistence type="predicted"/>
<organism evidence="1 2">
    <name type="scientific">Medusavirus stheno T3</name>
    <dbReference type="NCBI Taxonomy" id="3069717"/>
    <lineage>
        <taxon>Viruses</taxon>
        <taxon>Varidnaviria</taxon>
        <taxon>Bamfordvirae</taxon>
        <taxon>Nucleocytoviricota</taxon>
        <taxon>Megaviricetes</taxon>
        <taxon>Mamonoviridae</taxon>
        <taxon>Medusavirus</taxon>
        <taxon>Medusavirus sthenus</taxon>
    </lineage>
</organism>
<dbReference type="Gene3D" id="2.150.10.10">
    <property type="entry name" value="Serralysin-like metalloprotease, C-terminal"/>
    <property type="match status" value="2"/>
</dbReference>
<dbReference type="EMBL" id="MW018138">
    <property type="protein sequence ID" value="QPB44471.1"/>
    <property type="molecule type" value="Genomic_DNA"/>
</dbReference>